<dbReference type="GO" id="GO:0046491">
    <property type="term" value="P:L-methylmalonyl-CoA metabolic process"/>
    <property type="evidence" value="ECO:0007669"/>
    <property type="project" value="TreeGrafter"/>
</dbReference>
<keyword evidence="4" id="KW-0413">Isomerase</keyword>
<evidence type="ECO:0000313" key="5">
    <source>
        <dbReference type="Proteomes" id="UP000279908"/>
    </source>
</evidence>
<keyword evidence="2" id="KW-0479">Metal-binding</keyword>
<evidence type="ECO:0000256" key="2">
    <source>
        <dbReference type="ARBA" id="ARBA00022723"/>
    </source>
</evidence>
<accession>A0A432AWL0</accession>
<dbReference type="Proteomes" id="UP000279908">
    <property type="component" value="Unassembled WGS sequence"/>
</dbReference>
<proteinExistence type="inferred from homology"/>
<dbReference type="OMA" id="IHHICYE"/>
<evidence type="ECO:0000256" key="1">
    <source>
        <dbReference type="ARBA" id="ARBA00009308"/>
    </source>
</evidence>
<protein>
    <submittedName>
        <fullName evidence="4">Methylmalonyl-CoA epimerase</fullName>
        <ecNumber evidence="4">5.1.99.1</ecNumber>
    </submittedName>
</protein>
<evidence type="ECO:0000259" key="3">
    <source>
        <dbReference type="PROSITE" id="PS51819"/>
    </source>
</evidence>
<dbReference type="InterPro" id="IPR029068">
    <property type="entry name" value="Glyas_Bleomycin-R_OHBP_Dase"/>
</dbReference>
<dbReference type="PANTHER" id="PTHR43048">
    <property type="entry name" value="METHYLMALONYL-COA EPIMERASE"/>
    <property type="match status" value="1"/>
</dbReference>
<sequence>MIKSIDHIAIAVTNLDDALKTFTSLLGSRENEVRVEEVPTEGVRVAFLPVGGTKIELLEPMNEESPIAKYLEKNGGGIHHIAFNTDSVAEEQERVKGTGIRTLGEVRHGAGGKDILFLHPKDTGRVLVELCSKKTPETAAD</sequence>
<evidence type="ECO:0000313" key="4">
    <source>
        <dbReference type="EMBL" id="RTY39834.1"/>
    </source>
</evidence>
<comment type="similarity">
    <text evidence="1">Belongs to the methylmalonyl-CoA epimerase family.</text>
</comment>
<dbReference type="NCBIfam" id="TIGR03081">
    <property type="entry name" value="metmalonyl_epim"/>
    <property type="match status" value="1"/>
</dbReference>
<name>A0A432AWL0_CHLPH</name>
<dbReference type="SUPFAM" id="SSF54593">
    <property type="entry name" value="Glyoxalase/Bleomycin resistance protein/Dihydroxybiphenyl dioxygenase"/>
    <property type="match status" value="1"/>
</dbReference>
<feature type="domain" description="VOC" evidence="3">
    <location>
        <begin position="4"/>
        <end position="133"/>
    </location>
</feature>
<dbReference type="GO" id="GO:0004493">
    <property type="term" value="F:methylmalonyl-CoA epimerase activity"/>
    <property type="evidence" value="ECO:0007669"/>
    <property type="project" value="UniProtKB-EC"/>
</dbReference>
<dbReference type="PANTHER" id="PTHR43048:SF3">
    <property type="entry name" value="METHYLMALONYL-COA EPIMERASE, MITOCHONDRIAL"/>
    <property type="match status" value="1"/>
</dbReference>
<dbReference type="InterPro" id="IPR051785">
    <property type="entry name" value="MMCE/EMCE_epimerase"/>
</dbReference>
<dbReference type="Gene3D" id="3.10.180.10">
    <property type="entry name" value="2,3-Dihydroxybiphenyl 1,2-Dioxygenase, domain 1"/>
    <property type="match status" value="1"/>
</dbReference>
<dbReference type="EC" id="5.1.99.1" evidence="4"/>
<dbReference type="GO" id="GO:0046872">
    <property type="term" value="F:metal ion binding"/>
    <property type="evidence" value="ECO:0007669"/>
    <property type="project" value="UniProtKB-KW"/>
</dbReference>
<dbReference type="InterPro" id="IPR037523">
    <property type="entry name" value="VOC_core"/>
</dbReference>
<organism evidence="4 5">
    <name type="scientific">Chlorobium phaeovibrioides</name>
    <dbReference type="NCBI Taxonomy" id="1094"/>
    <lineage>
        <taxon>Bacteria</taxon>
        <taxon>Pseudomonadati</taxon>
        <taxon>Chlorobiota</taxon>
        <taxon>Chlorobiia</taxon>
        <taxon>Chlorobiales</taxon>
        <taxon>Chlorobiaceae</taxon>
        <taxon>Chlorobium/Pelodictyon group</taxon>
        <taxon>Chlorobium</taxon>
    </lineage>
</organism>
<dbReference type="Pfam" id="PF13669">
    <property type="entry name" value="Glyoxalase_4"/>
    <property type="match status" value="1"/>
</dbReference>
<dbReference type="InterPro" id="IPR017515">
    <property type="entry name" value="MeMalonyl-CoA_epimerase"/>
</dbReference>
<dbReference type="AlphaFoldDB" id="A0A432AWL0"/>
<dbReference type="CDD" id="cd07249">
    <property type="entry name" value="MMCE"/>
    <property type="match status" value="1"/>
</dbReference>
<gene>
    <name evidence="4" type="primary">mce</name>
    <name evidence="4" type="ORF">EKD02_00090</name>
</gene>
<dbReference type="EMBL" id="RXYK01000001">
    <property type="protein sequence ID" value="RTY39834.1"/>
    <property type="molecule type" value="Genomic_DNA"/>
</dbReference>
<dbReference type="RefSeq" id="WP_011890275.1">
    <property type="nucleotide sequence ID" value="NZ_RXYK01000001.1"/>
</dbReference>
<comment type="caution">
    <text evidence="4">The sequence shown here is derived from an EMBL/GenBank/DDBJ whole genome shotgun (WGS) entry which is preliminary data.</text>
</comment>
<dbReference type="PROSITE" id="PS51819">
    <property type="entry name" value="VOC"/>
    <property type="match status" value="1"/>
</dbReference>
<reference evidence="4 5" key="1">
    <citation type="submission" date="2018-12" db="EMBL/GenBank/DDBJ databases">
        <authorList>
            <person name="Lunina O.N."/>
            <person name="Grouzdev D.S."/>
            <person name="Gorlenko V.M."/>
            <person name="Savvichev A.S."/>
        </authorList>
    </citation>
    <scope>NUCLEOTIDE SEQUENCE [LARGE SCALE GENOMIC DNA]</scope>
    <source>
        <strain evidence="4 5">BrKhr-17</strain>
    </source>
</reference>